<comment type="caution">
    <text evidence="3">The sequence shown here is derived from an EMBL/GenBank/DDBJ whole genome shotgun (WGS) entry which is preliminary data.</text>
</comment>
<evidence type="ECO:0000313" key="3">
    <source>
        <dbReference type="EMBL" id="GEC95970.1"/>
    </source>
</evidence>
<evidence type="ECO:0000256" key="1">
    <source>
        <dbReference type="ARBA" id="ARBA00022676"/>
    </source>
</evidence>
<reference evidence="3 4" key="1">
    <citation type="submission" date="2019-06" db="EMBL/GenBank/DDBJ databases">
        <title>Whole genome shotgun sequence of Zoogloea ramigera NBRC 15342.</title>
        <authorList>
            <person name="Hosoyama A."/>
            <person name="Uohara A."/>
            <person name="Ohji S."/>
            <person name="Ichikawa N."/>
        </authorList>
    </citation>
    <scope>NUCLEOTIDE SEQUENCE [LARGE SCALE GENOMIC DNA]</scope>
    <source>
        <strain evidence="3 4">NBRC 15342</strain>
    </source>
</reference>
<accession>A0A4Y4CZJ2</accession>
<dbReference type="Gene3D" id="3.40.50.11350">
    <property type="match status" value="1"/>
</dbReference>
<evidence type="ECO:0000313" key="4">
    <source>
        <dbReference type="Proteomes" id="UP000318422"/>
    </source>
</evidence>
<dbReference type="GO" id="GO:0008107">
    <property type="term" value="F:galactoside 2-alpha-L-fucosyltransferase activity"/>
    <property type="evidence" value="ECO:0007669"/>
    <property type="project" value="InterPro"/>
</dbReference>
<dbReference type="GO" id="GO:0005975">
    <property type="term" value="P:carbohydrate metabolic process"/>
    <property type="evidence" value="ECO:0007669"/>
    <property type="project" value="InterPro"/>
</dbReference>
<dbReference type="AlphaFoldDB" id="A0A4Y4CZJ2"/>
<sequence>MIIIKLKGGLGNQLFQYALGRALSSRSGMALKLDASSFQQDALRSYRLQHLCVEAALADEREIEALNPSRARYAAWLSRRCRWAVQPFHHRSYVKERGFPFDPEILKIRQPVYLNGYWQSEKYFDFLRPRLLDELLPAAPVSPENAALAAEMRACESVSLHIRRGDYVANPEALKVHGVVPLDYYRAAAAKMAAGLEKPRFFIFSDDMAWVRDNLDVGHPLNFVGADRRNADYEDLYLMSQCRHQIIANSSFSWWGAWLNRNPAKIVLAPRQWFAAPIDTRDLLPEGWSRL</sequence>
<dbReference type="OrthoDB" id="9794601at2"/>
<dbReference type="CDD" id="cd11301">
    <property type="entry name" value="Fut1_Fut2_like"/>
    <property type="match status" value="1"/>
</dbReference>
<dbReference type="InterPro" id="IPR002516">
    <property type="entry name" value="Glyco_trans_11"/>
</dbReference>
<dbReference type="Pfam" id="PF01531">
    <property type="entry name" value="Glyco_transf_11"/>
    <property type="match status" value="1"/>
</dbReference>
<name>A0A4Y4CZJ2_ZOORA</name>
<gene>
    <name evidence="3" type="ORF">ZRA01_20430</name>
</gene>
<dbReference type="PANTHER" id="PTHR11927:SF9">
    <property type="entry name" value="L-FUCOSYLTRANSFERASE"/>
    <property type="match status" value="1"/>
</dbReference>
<dbReference type="Proteomes" id="UP000318422">
    <property type="component" value="Unassembled WGS sequence"/>
</dbReference>
<organism evidence="3 4">
    <name type="scientific">Zoogloea ramigera</name>
    <dbReference type="NCBI Taxonomy" id="350"/>
    <lineage>
        <taxon>Bacteria</taxon>
        <taxon>Pseudomonadati</taxon>
        <taxon>Pseudomonadota</taxon>
        <taxon>Betaproteobacteria</taxon>
        <taxon>Rhodocyclales</taxon>
        <taxon>Zoogloeaceae</taxon>
        <taxon>Zoogloea</taxon>
    </lineage>
</organism>
<dbReference type="RefSeq" id="WP_141351838.1">
    <property type="nucleotide sequence ID" value="NZ_BJNV01000031.1"/>
</dbReference>
<evidence type="ECO:0000256" key="2">
    <source>
        <dbReference type="ARBA" id="ARBA00022679"/>
    </source>
</evidence>
<keyword evidence="2 3" id="KW-0808">Transferase</keyword>
<proteinExistence type="predicted"/>
<dbReference type="PANTHER" id="PTHR11927">
    <property type="entry name" value="GALACTOSIDE 2-L-FUCOSYLTRANSFERASE"/>
    <property type="match status" value="1"/>
</dbReference>
<protein>
    <submittedName>
        <fullName evidence="3">Alpha-1,2-fucosyltransferase</fullName>
    </submittedName>
</protein>
<keyword evidence="4" id="KW-1185">Reference proteome</keyword>
<dbReference type="EMBL" id="BJNV01000031">
    <property type="protein sequence ID" value="GEC95970.1"/>
    <property type="molecule type" value="Genomic_DNA"/>
</dbReference>
<keyword evidence="1 3" id="KW-0328">Glycosyltransferase</keyword>
<dbReference type="GO" id="GO:0016020">
    <property type="term" value="C:membrane"/>
    <property type="evidence" value="ECO:0007669"/>
    <property type="project" value="InterPro"/>
</dbReference>